<reference evidence="5" key="1">
    <citation type="submission" date="2021-12" db="EMBL/GenBank/DDBJ databases">
        <title>Convergent genome expansion in fungi linked to evolution of root-endophyte symbiosis.</title>
        <authorList>
            <consortium name="DOE Joint Genome Institute"/>
            <person name="Ke Y.-H."/>
            <person name="Bonito G."/>
            <person name="Liao H.-L."/>
            <person name="Looney B."/>
            <person name="Rojas-Flechas A."/>
            <person name="Nash J."/>
            <person name="Hameed K."/>
            <person name="Schadt C."/>
            <person name="Martin F."/>
            <person name="Crous P.W."/>
            <person name="Miettinen O."/>
            <person name="Magnuson J.K."/>
            <person name="Labbe J."/>
            <person name="Jacobson D."/>
            <person name="Doktycz M.J."/>
            <person name="Veneault-Fourrey C."/>
            <person name="Kuo A."/>
            <person name="Mondo S."/>
            <person name="Calhoun S."/>
            <person name="Riley R."/>
            <person name="Ohm R."/>
            <person name="LaButti K."/>
            <person name="Andreopoulos B."/>
            <person name="Pangilinan J."/>
            <person name="Nolan M."/>
            <person name="Tritt A."/>
            <person name="Clum A."/>
            <person name="Lipzen A."/>
            <person name="Daum C."/>
            <person name="Barry K."/>
            <person name="Grigoriev I.V."/>
            <person name="Vilgalys R."/>
        </authorList>
    </citation>
    <scope>NUCLEOTIDE SEQUENCE</scope>
    <source>
        <strain evidence="5">PMI_201</strain>
    </source>
</reference>
<feature type="domain" description="RCC1-like" evidence="4">
    <location>
        <begin position="16"/>
        <end position="225"/>
    </location>
</feature>
<protein>
    <submittedName>
        <fullName evidence="5">Regulator of chromosome condensation 1/beta-lactamase-inhibitor protein II</fullName>
    </submittedName>
</protein>
<feature type="repeat" description="RCC1" evidence="3">
    <location>
        <begin position="129"/>
        <end position="194"/>
    </location>
</feature>
<dbReference type="AlphaFoldDB" id="A0AAD4KZ70"/>
<sequence length="238" mass="25584">MPQAATLCLSGLIPGRTVFTWGCEEQGQLGRRITNRLHKAPWLTPGQCALSHDIIDIGAGLYHSFAIRKNGKVYAWGSNNFGQTGIFKGAGQSDAGVLYPTEVQTLGKQWSITTVFGGKDHSLALTDQGQCLTLGRIDNKALGILSKKIPSSDIIYDTYGKPLILKAATPIAGIDDEIVFATAGMDHSIAITKDGKAYSWGFNAQHQTGLSLGDEIEEPTLLQNKHVSGKHLASFSRC</sequence>
<dbReference type="SUPFAM" id="SSF50985">
    <property type="entry name" value="RCC1/BLIP-II"/>
    <property type="match status" value="1"/>
</dbReference>
<evidence type="ECO:0000259" key="4">
    <source>
        <dbReference type="Pfam" id="PF25390"/>
    </source>
</evidence>
<keyword evidence="2" id="KW-0677">Repeat</keyword>
<dbReference type="InterPro" id="IPR051553">
    <property type="entry name" value="Ran_GTPase-activating"/>
</dbReference>
<dbReference type="InterPro" id="IPR058923">
    <property type="entry name" value="RCC1-like_dom"/>
</dbReference>
<evidence type="ECO:0000313" key="5">
    <source>
        <dbReference type="EMBL" id="KAH8703319.1"/>
    </source>
</evidence>
<name>A0AAD4KZ70_9EURO</name>
<evidence type="ECO:0000256" key="2">
    <source>
        <dbReference type="ARBA" id="ARBA00022737"/>
    </source>
</evidence>
<dbReference type="PROSITE" id="PS50012">
    <property type="entry name" value="RCC1_3"/>
    <property type="match status" value="3"/>
</dbReference>
<dbReference type="Pfam" id="PF25390">
    <property type="entry name" value="WD40_RLD"/>
    <property type="match status" value="1"/>
</dbReference>
<feature type="repeat" description="RCC1" evidence="3">
    <location>
        <begin position="71"/>
        <end position="128"/>
    </location>
</feature>
<dbReference type="GO" id="GO:0005085">
    <property type="term" value="F:guanyl-nucleotide exchange factor activity"/>
    <property type="evidence" value="ECO:0007669"/>
    <property type="project" value="TreeGrafter"/>
</dbReference>
<evidence type="ECO:0000256" key="1">
    <source>
        <dbReference type="ARBA" id="ARBA00022658"/>
    </source>
</evidence>
<dbReference type="PRINTS" id="PR00633">
    <property type="entry name" value="RCCNDNSATION"/>
</dbReference>
<dbReference type="GeneID" id="70251900"/>
<gene>
    <name evidence="5" type="ORF">BGW36DRAFT_443451</name>
</gene>
<dbReference type="InterPro" id="IPR009091">
    <property type="entry name" value="RCC1/BLIP-II"/>
</dbReference>
<accession>A0AAD4KZ70</accession>
<dbReference type="InterPro" id="IPR000408">
    <property type="entry name" value="Reg_chr_condens"/>
</dbReference>
<dbReference type="EMBL" id="JAJTJA010000002">
    <property type="protein sequence ID" value="KAH8703319.1"/>
    <property type="molecule type" value="Genomic_DNA"/>
</dbReference>
<evidence type="ECO:0000313" key="6">
    <source>
        <dbReference type="Proteomes" id="UP001201262"/>
    </source>
</evidence>
<organism evidence="5 6">
    <name type="scientific">Talaromyces proteolyticus</name>
    <dbReference type="NCBI Taxonomy" id="1131652"/>
    <lineage>
        <taxon>Eukaryota</taxon>
        <taxon>Fungi</taxon>
        <taxon>Dikarya</taxon>
        <taxon>Ascomycota</taxon>
        <taxon>Pezizomycotina</taxon>
        <taxon>Eurotiomycetes</taxon>
        <taxon>Eurotiomycetidae</taxon>
        <taxon>Eurotiales</taxon>
        <taxon>Trichocomaceae</taxon>
        <taxon>Talaromyces</taxon>
        <taxon>Talaromyces sect. Bacilispori</taxon>
    </lineage>
</organism>
<proteinExistence type="predicted"/>
<dbReference type="Proteomes" id="UP001201262">
    <property type="component" value="Unassembled WGS sequence"/>
</dbReference>
<comment type="caution">
    <text evidence="5">The sequence shown here is derived from an EMBL/GenBank/DDBJ whole genome shotgun (WGS) entry which is preliminary data.</text>
</comment>
<dbReference type="PANTHER" id="PTHR45982">
    <property type="entry name" value="REGULATOR OF CHROMOSOME CONDENSATION"/>
    <property type="match status" value="1"/>
</dbReference>
<keyword evidence="6" id="KW-1185">Reference proteome</keyword>
<evidence type="ECO:0000256" key="3">
    <source>
        <dbReference type="PROSITE-ProRule" id="PRU00235"/>
    </source>
</evidence>
<dbReference type="Gene3D" id="2.130.10.30">
    <property type="entry name" value="Regulator of chromosome condensation 1/beta-lactamase-inhibitor protein II"/>
    <property type="match status" value="1"/>
</dbReference>
<dbReference type="RefSeq" id="XP_046076337.1">
    <property type="nucleotide sequence ID" value="XM_046221613.1"/>
</dbReference>
<keyword evidence="1" id="KW-0344">Guanine-nucleotide releasing factor</keyword>
<dbReference type="GO" id="GO:0005737">
    <property type="term" value="C:cytoplasm"/>
    <property type="evidence" value="ECO:0007669"/>
    <property type="project" value="TreeGrafter"/>
</dbReference>
<dbReference type="PROSITE" id="PS00626">
    <property type="entry name" value="RCC1_2"/>
    <property type="match status" value="2"/>
</dbReference>
<dbReference type="PANTHER" id="PTHR45982:SF1">
    <property type="entry name" value="REGULATOR OF CHROMOSOME CONDENSATION"/>
    <property type="match status" value="1"/>
</dbReference>
<feature type="repeat" description="RCC1" evidence="3">
    <location>
        <begin position="16"/>
        <end position="70"/>
    </location>
</feature>